<protein>
    <submittedName>
        <fullName evidence="2">PorT family protein</fullName>
    </submittedName>
</protein>
<dbReference type="OrthoDB" id="947434at2"/>
<feature type="domain" description="Outer membrane protein beta-barrel" evidence="1">
    <location>
        <begin position="23"/>
        <end position="171"/>
    </location>
</feature>
<dbReference type="Proteomes" id="UP000319499">
    <property type="component" value="Unassembled WGS sequence"/>
</dbReference>
<evidence type="ECO:0000313" key="3">
    <source>
        <dbReference type="Proteomes" id="UP000319499"/>
    </source>
</evidence>
<proteinExistence type="predicted"/>
<evidence type="ECO:0000259" key="1">
    <source>
        <dbReference type="Pfam" id="PF13568"/>
    </source>
</evidence>
<gene>
    <name evidence="2" type="ORF">ETU09_10840</name>
</gene>
<sequence>MKNYFSKVVFLLLLLFITRLHSQEQISIGIRGTVHTSNVSEIHVDSKALIGGSLGGSVKFPLGYDNQFYINAELAYSMQGEKDGSIKYAQNYVNIPIYFRAYFSEADSEFFGEIGPQIGILVSQKNKELDEAYYGDKPQTLDLSIGAGMGYSFSRKFEIFARYNYGLTDVYKKYQGQQRTSILGFGVTYYFNSY</sequence>
<dbReference type="RefSeq" id="WP_146262875.1">
    <property type="nucleotide sequence ID" value="NZ_SELG01000041.1"/>
</dbReference>
<accession>A0A563D7H9</accession>
<dbReference type="SUPFAM" id="SSF56925">
    <property type="entry name" value="OMPA-like"/>
    <property type="match status" value="1"/>
</dbReference>
<organism evidence="2 3">
    <name type="scientific">Apibacter muscae</name>
    <dbReference type="NCBI Taxonomy" id="2509004"/>
    <lineage>
        <taxon>Bacteria</taxon>
        <taxon>Pseudomonadati</taxon>
        <taxon>Bacteroidota</taxon>
        <taxon>Flavobacteriia</taxon>
        <taxon>Flavobacteriales</taxon>
        <taxon>Weeksellaceae</taxon>
        <taxon>Apibacter</taxon>
    </lineage>
</organism>
<name>A0A563D7H9_9FLAO</name>
<evidence type="ECO:0000313" key="2">
    <source>
        <dbReference type="EMBL" id="TWP26186.1"/>
    </source>
</evidence>
<dbReference type="Gene3D" id="2.40.160.20">
    <property type="match status" value="1"/>
</dbReference>
<keyword evidence="3" id="KW-1185">Reference proteome</keyword>
<dbReference type="AlphaFoldDB" id="A0A563D7H9"/>
<dbReference type="InterPro" id="IPR025665">
    <property type="entry name" value="Beta-barrel_OMP_2"/>
</dbReference>
<dbReference type="InterPro" id="IPR011250">
    <property type="entry name" value="OMP/PagP_B-barrel"/>
</dbReference>
<reference evidence="2 3" key="1">
    <citation type="submission" date="2019-02" db="EMBL/GenBank/DDBJ databases">
        <title>Apibacter muscae sp. nov.: a novel member of the house fly microbiota.</title>
        <authorList>
            <person name="Park R."/>
        </authorList>
    </citation>
    <scope>NUCLEOTIDE SEQUENCE [LARGE SCALE GENOMIC DNA]</scope>
    <source>
        <strain evidence="2 3">AL1</strain>
    </source>
</reference>
<dbReference type="EMBL" id="SELH01000026">
    <property type="protein sequence ID" value="TWP26186.1"/>
    <property type="molecule type" value="Genomic_DNA"/>
</dbReference>
<comment type="caution">
    <text evidence="2">The sequence shown here is derived from an EMBL/GenBank/DDBJ whole genome shotgun (WGS) entry which is preliminary data.</text>
</comment>
<dbReference type="Pfam" id="PF13568">
    <property type="entry name" value="OMP_b-brl_2"/>
    <property type="match status" value="1"/>
</dbReference>